<dbReference type="KEGG" id="min:Minf_2201"/>
<name>B3DZS0_METI4</name>
<dbReference type="HOGENOM" id="CLU_3100704_0_0_0"/>
<proteinExistence type="predicted"/>
<accession>B3DZS0</accession>
<reference evidence="1 2" key="1">
    <citation type="journal article" date="2008" name="Biol. Direct">
        <title>Complete genome sequence of the extremely acidophilic methanotroph isolate V4, Methylacidiphilum infernorum, a representative of the bacterial phylum Verrucomicrobia.</title>
        <authorList>
            <person name="Hou S."/>
            <person name="Makarova K.S."/>
            <person name="Saw J.H."/>
            <person name="Senin P."/>
            <person name="Ly B.V."/>
            <person name="Zhou Z."/>
            <person name="Ren Y."/>
            <person name="Wang J."/>
            <person name="Galperin M.Y."/>
            <person name="Omelchenko M.V."/>
            <person name="Wolf Y.I."/>
            <person name="Yutin N."/>
            <person name="Koonin E.V."/>
            <person name="Stott M.B."/>
            <person name="Mountain B.W."/>
            <person name="Crowe M.A."/>
            <person name="Smirnova A.V."/>
            <person name="Dunfield P.F."/>
            <person name="Feng L."/>
            <person name="Wang L."/>
            <person name="Alam M."/>
        </authorList>
    </citation>
    <scope>NUCLEOTIDE SEQUENCE [LARGE SCALE GENOMIC DNA]</scope>
    <source>
        <strain evidence="2">Isolate V4</strain>
    </source>
</reference>
<evidence type="ECO:0000313" key="1">
    <source>
        <dbReference type="EMBL" id="ACD84255.1"/>
    </source>
</evidence>
<dbReference type="Proteomes" id="UP000009149">
    <property type="component" value="Chromosome"/>
</dbReference>
<evidence type="ECO:0000313" key="2">
    <source>
        <dbReference type="Proteomes" id="UP000009149"/>
    </source>
</evidence>
<organism evidence="1 2">
    <name type="scientific">Methylacidiphilum infernorum (isolate V4)</name>
    <name type="common">Methylokorus infernorum (strain V4)</name>
    <dbReference type="NCBI Taxonomy" id="481448"/>
    <lineage>
        <taxon>Bacteria</taxon>
        <taxon>Pseudomonadati</taxon>
        <taxon>Verrucomicrobiota</taxon>
        <taxon>Methylacidiphilae</taxon>
        <taxon>Methylacidiphilales</taxon>
        <taxon>Methylacidiphilaceae</taxon>
        <taxon>Methylacidiphilum (ex Ratnadevi et al. 2023)</taxon>
    </lineage>
</organism>
<protein>
    <submittedName>
        <fullName evidence="1">Uncharacterized protein</fullName>
    </submittedName>
</protein>
<dbReference type="EMBL" id="CP000975">
    <property type="protein sequence ID" value="ACD84255.1"/>
    <property type="molecule type" value="Genomic_DNA"/>
</dbReference>
<gene>
    <name evidence="1" type="ordered locus">Minf_2201</name>
</gene>
<sequence>MIFEQYFDHFAPPFFFVDSSLFVFFFSWGGEESSPFHQNKLPKFNLTKTLV</sequence>
<dbReference type="AlphaFoldDB" id="B3DZS0"/>